<dbReference type="RefSeq" id="WP_128746500.1">
    <property type="nucleotide sequence ID" value="NZ_CP035281.1"/>
</dbReference>
<dbReference type="SUPFAM" id="SSF55729">
    <property type="entry name" value="Acyl-CoA N-acyltransferases (Nat)"/>
    <property type="match status" value="1"/>
</dbReference>
<dbReference type="Proteomes" id="UP000287601">
    <property type="component" value="Chromosome"/>
</dbReference>
<dbReference type="CDD" id="cd04301">
    <property type="entry name" value="NAT_SF"/>
    <property type="match status" value="1"/>
</dbReference>
<reference evidence="3 4" key="1">
    <citation type="submission" date="2019-01" db="EMBL/GenBank/DDBJ databases">
        <title>Draft genomes of a novel of Aminipila strains.</title>
        <authorList>
            <person name="Ma S."/>
        </authorList>
    </citation>
    <scope>NUCLEOTIDE SEQUENCE [LARGE SCALE GENOMIC DNA]</scope>
    <source>
        <strain evidence="4">JN-39</strain>
    </source>
</reference>
<dbReference type="GO" id="GO:0008080">
    <property type="term" value="F:N-acetyltransferase activity"/>
    <property type="evidence" value="ECO:0007669"/>
    <property type="project" value="InterPro"/>
</dbReference>
<dbReference type="PROSITE" id="PS51186">
    <property type="entry name" value="GNAT"/>
    <property type="match status" value="1"/>
</dbReference>
<accession>A0A410PXT5</accession>
<dbReference type="EMBL" id="CP035281">
    <property type="protein sequence ID" value="QAT43792.1"/>
    <property type="molecule type" value="Genomic_DNA"/>
</dbReference>
<keyword evidence="4" id="KW-1185">Reference proteome</keyword>
<dbReference type="InterPro" id="IPR000182">
    <property type="entry name" value="GNAT_dom"/>
</dbReference>
<keyword evidence="1 3" id="KW-0808">Transferase</keyword>
<dbReference type="AlphaFoldDB" id="A0A410PXT5"/>
<dbReference type="OrthoDB" id="357176at2"/>
<dbReference type="Pfam" id="PF00583">
    <property type="entry name" value="Acetyltransf_1"/>
    <property type="match status" value="1"/>
</dbReference>
<dbReference type="KEGG" id="amij:EQM06_11465"/>
<feature type="domain" description="N-acetyltransferase" evidence="2">
    <location>
        <begin position="2"/>
        <end position="175"/>
    </location>
</feature>
<name>A0A410PXT5_9FIRM</name>
<dbReference type="InterPro" id="IPR050769">
    <property type="entry name" value="NAT_camello-type"/>
</dbReference>
<evidence type="ECO:0000259" key="2">
    <source>
        <dbReference type="PROSITE" id="PS51186"/>
    </source>
</evidence>
<proteinExistence type="predicted"/>
<sequence>MNTIRKATSEDIDAISLIFEHIIGEEEKGSCTIGWKRGIYPTRDTAVAALEQKELFVMEADGEVVAAMRLNRDQVPEYKNCRWEYPAADDRVMVMHTLVVEPSVKKCGCGKKMVEFYENYAKENNCPYLRIDTNAVNARARALYKKCGYKEIGITPCTFNGISGVDLVCIEKKLDV</sequence>
<evidence type="ECO:0000256" key="1">
    <source>
        <dbReference type="ARBA" id="ARBA00022679"/>
    </source>
</evidence>
<evidence type="ECO:0000313" key="4">
    <source>
        <dbReference type="Proteomes" id="UP000287601"/>
    </source>
</evidence>
<dbReference type="InterPro" id="IPR016181">
    <property type="entry name" value="Acyl_CoA_acyltransferase"/>
</dbReference>
<dbReference type="PANTHER" id="PTHR13947:SF37">
    <property type="entry name" value="LD18367P"/>
    <property type="match status" value="1"/>
</dbReference>
<dbReference type="Gene3D" id="3.40.630.30">
    <property type="match status" value="1"/>
</dbReference>
<evidence type="ECO:0000313" key="3">
    <source>
        <dbReference type="EMBL" id="QAT43792.1"/>
    </source>
</evidence>
<gene>
    <name evidence="3" type="ORF">EQM06_11465</name>
</gene>
<dbReference type="PANTHER" id="PTHR13947">
    <property type="entry name" value="GNAT FAMILY N-ACETYLTRANSFERASE"/>
    <property type="match status" value="1"/>
</dbReference>
<protein>
    <submittedName>
        <fullName evidence="3">GNAT family N-acetyltransferase</fullName>
    </submittedName>
</protein>
<organism evidence="3 4">
    <name type="scientific">Aminipila luticellarii</name>
    <dbReference type="NCBI Taxonomy" id="2507160"/>
    <lineage>
        <taxon>Bacteria</taxon>
        <taxon>Bacillati</taxon>
        <taxon>Bacillota</taxon>
        <taxon>Clostridia</taxon>
        <taxon>Peptostreptococcales</taxon>
        <taxon>Anaerovoracaceae</taxon>
        <taxon>Aminipila</taxon>
    </lineage>
</organism>